<name>A0A9D4N770_DREPO</name>
<gene>
    <name evidence="1" type="ORF">DPMN_013140</name>
</gene>
<dbReference type="EMBL" id="JAIWYP010000001">
    <property type="protein sequence ID" value="KAH3889091.1"/>
    <property type="molecule type" value="Genomic_DNA"/>
</dbReference>
<accession>A0A9D4N770</accession>
<dbReference type="AlphaFoldDB" id="A0A9D4N770"/>
<evidence type="ECO:0000313" key="1">
    <source>
        <dbReference type="EMBL" id="KAH3889091.1"/>
    </source>
</evidence>
<keyword evidence="2" id="KW-1185">Reference proteome</keyword>
<proteinExistence type="predicted"/>
<sequence>MKFIATLDALEKKVTQISLLNEDILLKLDTESIEHEILTTDAYMLEIDFKLRTLRTVRSEKEGRPHIFKCN</sequence>
<protein>
    <submittedName>
        <fullName evidence="1">Uncharacterized protein</fullName>
    </submittedName>
</protein>
<evidence type="ECO:0000313" key="2">
    <source>
        <dbReference type="Proteomes" id="UP000828390"/>
    </source>
</evidence>
<dbReference type="Proteomes" id="UP000828390">
    <property type="component" value="Unassembled WGS sequence"/>
</dbReference>
<organism evidence="1 2">
    <name type="scientific">Dreissena polymorpha</name>
    <name type="common">Zebra mussel</name>
    <name type="synonym">Mytilus polymorpha</name>
    <dbReference type="NCBI Taxonomy" id="45954"/>
    <lineage>
        <taxon>Eukaryota</taxon>
        <taxon>Metazoa</taxon>
        <taxon>Spiralia</taxon>
        <taxon>Lophotrochozoa</taxon>
        <taxon>Mollusca</taxon>
        <taxon>Bivalvia</taxon>
        <taxon>Autobranchia</taxon>
        <taxon>Heteroconchia</taxon>
        <taxon>Euheterodonta</taxon>
        <taxon>Imparidentia</taxon>
        <taxon>Neoheterodontei</taxon>
        <taxon>Myida</taxon>
        <taxon>Dreissenoidea</taxon>
        <taxon>Dreissenidae</taxon>
        <taxon>Dreissena</taxon>
    </lineage>
</organism>
<comment type="caution">
    <text evidence="1">The sequence shown here is derived from an EMBL/GenBank/DDBJ whole genome shotgun (WGS) entry which is preliminary data.</text>
</comment>
<reference evidence="1" key="1">
    <citation type="journal article" date="2019" name="bioRxiv">
        <title>The Genome of the Zebra Mussel, Dreissena polymorpha: A Resource for Invasive Species Research.</title>
        <authorList>
            <person name="McCartney M.A."/>
            <person name="Auch B."/>
            <person name="Kono T."/>
            <person name="Mallez S."/>
            <person name="Zhang Y."/>
            <person name="Obille A."/>
            <person name="Becker A."/>
            <person name="Abrahante J.E."/>
            <person name="Garbe J."/>
            <person name="Badalamenti J.P."/>
            <person name="Herman A."/>
            <person name="Mangelson H."/>
            <person name="Liachko I."/>
            <person name="Sullivan S."/>
            <person name="Sone E.D."/>
            <person name="Koren S."/>
            <person name="Silverstein K.A.T."/>
            <person name="Beckman K.B."/>
            <person name="Gohl D.M."/>
        </authorList>
    </citation>
    <scope>NUCLEOTIDE SEQUENCE</scope>
    <source>
        <strain evidence="1">Duluth1</strain>
        <tissue evidence="1">Whole animal</tissue>
    </source>
</reference>
<reference evidence="1" key="2">
    <citation type="submission" date="2020-11" db="EMBL/GenBank/DDBJ databases">
        <authorList>
            <person name="McCartney M.A."/>
            <person name="Auch B."/>
            <person name="Kono T."/>
            <person name="Mallez S."/>
            <person name="Becker A."/>
            <person name="Gohl D.M."/>
            <person name="Silverstein K.A.T."/>
            <person name="Koren S."/>
            <person name="Bechman K.B."/>
            <person name="Herman A."/>
            <person name="Abrahante J.E."/>
            <person name="Garbe J."/>
        </authorList>
    </citation>
    <scope>NUCLEOTIDE SEQUENCE</scope>
    <source>
        <strain evidence="1">Duluth1</strain>
        <tissue evidence="1">Whole animal</tissue>
    </source>
</reference>